<evidence type="ECO:0000256" key="8">
    <source>
        <dbReference type="ARBA" id="ARBA00023136"/>
    </source>
</evidence>
<name>A0AAQ4PAI1_GASAC</name>
<feature type="region of interest" description="Disordered" evidence="10">
    <location>
        <begin position="28"/>
        <end position="202"/>
    </location>
</feature>
<evidence type="ECO:0000256" key="11">
    <source>
        <dbReference type="SAM" id="Phobius"/>
    </source>
</evidence>
<keyword evidence="3" id="KW-0813">Transport</keyword>
<organism evidence="12 13">
    <name type="scientific">Gasterosteus aculeatus aculeatus</name>
    <name type="common">three-spined stickleback</name>
    <dbReference type="NCBI Taxonomy" id="481459"/>
    <lineage>
        <taxon>Eukaryota</taxon>
        <taxon>Metazoa</taxon>
        <taxon>Chordata</taxon>
        <taxon>Craniata</taxon>
        <taxon>Vertebrata</taxon>
        <taxon>Euteleostomi</taxon>
        <taxon>Actinopterygii</taxon>
        <taxon>Neopterygii</taxon>
        <taxon>Teleostei</taxon>
        <taxon>Neoteleostei</taxon>
        <taxon>Acanthomorphata</taxon>
        <taxon>Eupercaria</taxon>
        <taxon>Perciformes</taxon>
        <taxon>Cottioidei</taxon>
        <taxon>Gasterosteales</taxon>
        <taxon>Gasterosteidae</taxon>
        <taxon>Gasterosteus</taxon>
    </lineage>
</organism>
<comment type="subcellular location">
    <subcellularLocation>
        <location evidence="1">Mitochondrion membrane</location>
    </subcellularLocation>
</comment>
<dbReference type="PANTHER" id="PTHR13080:SF13">
    <property type="entry name" value="ATP SYNTHASE SUBUNIT F, MITOCHONDRIAL"/>
    <property type="match status" value="1"/>
</dbReference>
<evidence type="ECO:0000256" key="7">
    <source>
        <dbReference type="ARBA" id="ARBA00023128"/>
    </source>
</evidence>
<evidence type="ECO:0000256" key="2">
    <source>
        <dbReference type="ARBA" id="ARBA00005895"/>
    </source>
</evidence>
<dbReference type="Ensembl" id="ENSGACT00000086179.1">
    <property type="protein sequence ID" value="ENSGACP00000035593.1"/>
    <property type="gene ID" value="ENSGACG00000003227.2"/>
</dbReference>
<evidence type="ECO:0000256" key="3">
    <source>
        <dbReference type="ARBA" id="ARBA00022448"/>
    </source>
</evidence>
<evidence type="ECO:0000256" key="6">
    <source>
        <dbReference type="ARBA" id="ARBA00023065"/>
    </source>
</evidence>
<evidence type="ECO:0000313" key="13">
    <source>
        <dbReference type="Proteomes" id="UP000007635"/>
    </source>
</evidence>
<dbReference type="Pfam" id="PF10206">
    <property type="entry name" value="WRW"/>
    <property type="match status" value="1"/>
</dbReference>
<dbReference type="GO" id="GO:0042776">
    <property type="term" value="P:proton motive force-driven mitochondrial ATP synthesis"/>
    <property type="evidence" value="ECO:0007669"/>
    <property type="project" value="TreeGrafter"/>
</dbReference>
<evidence type="ECO:0000256" key="1">
    <source>
        <dbReference type="ARBA" id="ARBA00004325"/>
    </source>
</evidence>
<keyword evidence="9" id="KW-0066">ATP synthesis</keyword>
<accession>A0AAQ4PAI1</accession>
<dbReference type="PANTHER" id="PTHR13080">
    <property type="entry name" value="ATP SYNTHASE F CHAIN, MITOCHONDRIAL-RELATED"/>
    <property type="match status" value="1"/>
</dbReference>
<keyword evidence="13" id="KW-1185">Reference proteome</keyword>
<keyword evidence="5" id="KW-0375">Hydrogen ion transport</keyword>
<proteinExistence type="inferred from homology"/>
<comment type="similarity">
    <text evidence="2">Belongs to the ATPase F chain family.</text>
</comment>
<evidence type="ECO:0000313" key="12">
    <source>
        <dbReference type="Ensembl" id="ENSGACP00000035593.1"/>
    </source>
</evidence>
<feature type="transmembrane region" description="Helical" evidence="11">
    <location>
        <begin position="439"/>
        <end position="458"/>
    </location>
</feature>
<evidence type="ECO:0000256" key="10">
    <source>
        <dbReference type="SAM" id="MobiDB-lite"/>
    </source>
</evidence>
<evidence type="ECO:0000256" key="9">
    <source>
        <dbReference type="ARBA" id="ARBA00023310"/>
    </source>
</evidence>
<keyword evidence="8 11" id="KW-0472">Membrane</keyword>
<dbReference type="GO" id="GO:0031966">
    <property type="term" value="C:mitochondrial membrane"/>
    <property type="evidence" value="ECO:0007669"/>
    <property type="project" value="UniProtKB-SubCell"/>
</dbReference>
<protein>
    <recommendedName>
        <fullName evidence="14">ATP synthase membrane subunit f</fullName>
    </recommendedName>
</protein>
<evidence type="ECO:0000256" key="5">
    <source>
        <dbReference type="ARBA" id="ARBA00022781"/>
    </source>
</evidence>
<keyword evidence="4" id="KW-0138">CF(0)</keyword>
<keyword evidence="11" id="KW-1133">Transmembrane helix</keyword>
<keyword evidence="6" id="KW-0406">Ion transport</keyword>
<dbReference type="GO" id="GO:0045259">
    <property type="term" value="C:proton-transporting ATP synthase complex"/>
    <property type="evidence" value="ECO:0007669"/>
    <property type="project" value="UniProtKB-KW"/>
</dbReference>
<feature type="compositionally biased region" description="Polar residues" evidence="10">
    <location>
        <begin position="61"/>
        <end position="74"/>
    </location>
</feature>
<dbReference type="InterPro" id="IPR019344">
    <property type="entry name" value="F1F0-ATPsyn_F_prd"/>
</dbReference>
<reference evidence="12" key="3">
    <citation type="submission" date="2025-09" db="UniProtKB">
        <authorList>
            <consortium name="Ensembl"/>
        </authorList>
    </citation>
    <scope>IDENTIFICATION</scope>
</reference>
<sequence length="470" mass="49980">MCTFEQLEVCPFCGKIYKRLKSHLPHCKAAASPNTPPTKHVAASETASSSSQLVAPFSGPTAESTKTLSVTLIPQSKKGKKMSTASLSPDSSSLPPPTKKTKQKPSQQIKRAVAPSSITDSLVSIASPPPPVPKKQSLRALIEAAKAKHATEGTGSASEDRPPGSGPSVADPLSSGATKEADAPPAVLSAADEPTAASEKKVAKTKKAAEYLSATRGASNPPDSRVHERDDFWVEDENGEVEELSVNKRFLKSGSGHKARITLQDVKATLGRANGPRQPGRPSILSQVETTDNANAKCKIAPVPLPPPAAPLLTGQLSSLPRTVSVNGVPKVTGVLALSPTHTEFTNPLLAARGGTLRAGTSRGGDGLKLRPGVREQNAADRGTKGGLAQRSLAQVKLRELPEWLTCRTPSHPREVVEMVQGGWQWYYKKYIDVKKGGAGGLGMLLAGYCALSYIWSYPHMKRDRWRKYH</sequence>
<reference evidence="12 13" key="1">
    <citation type="journal article" date="2021" name="G3 (Bethesda)">
        <title>Improved contiguity of the threespine stickleback genome using long-read sequencing.</title>
        <authorList>
            <person name="Nath S."/>
            <person name="Shaw D.E."/>
            <person name="White M.A."/>
        </authorList>
    </citation>
    <scope>NUCLEOTIDE SEQUENCE [LARGE SCALE GENOMIC DNA]</scope>
    <source>
        <strain evidence="12 13">Lake Benthic</strain>
    </source>
</reference>
<keyword evidence="11" id="KW-0812">Transmembrane</keyword>
<keyword evidence="7" id="KW-0496">Mitochondrion</keyword>
<reference evidence="12" key="2">
    <citation type="submission" date="2025-08" db="UniProtKB">
        <authorList>
            <consortium name="Ensembl"/>
        </authorList>
    </citation>
    <scope>IDENTIFICATION</scope>
</reference>
<feature type="compositionally biased region" description="Low complexity" evidence="10">
    <location>
        <begin position="83"/>
        <end position="93"/>
    </location>
</feature>
<dbReference type="GO" id="GO:0046933">
    <property type="term" value="F:proton-transporting ATP synthase activity, rotational mechanism"/>
    <property type="evidence" value="ECO:0007669"/>
    <property type="project" value="TreeGrafter"/>
</dbReference>
<dbReference type="Proteomes" id="UP000007635">
    <property type="component" value="Chromosome V"/>
</dbReference>
<dbReference type="AlphaFoldDB" id="A0AAQ4PAI1"/>
<dbReference type="GeneTree" id="ENSGT00940000167489"/>
<evidence type="ECO:0008006" key="14">
    <source>
        <dbReference type="Google" id="ProtNLM"/>
    </source>
</evidence>
<evidence type="ECO:0000256" key="4">
    <source>
        <dbReference type="ARBA" id="ARBA00022547"/>
    </source>
</evidence>